<dbReference type="AlphaFoldDB" id="A0A401NTA6"/>
<accession>A0A401NTA6</accession>
<keyword evidence="2" id="KW-1185">Reference proteome</keyword>
<reference evidence="1 2" key="1">
    <citation type="journal article" date="2018" name="Nat. Ecol. Evol.">
        <title>Shark genomes provide insights into elasmobranch evolution and the origin of vertebrates.</title>
        <authorList>
            <person name="Hara Y"/>
            <person name="Yamaguchi K"/>
            <person name="Onimaru K"/>
            <person name="Kadota M"/>
            <person name="Koyanagi M"/>
            <person name="Keeley SD"/>
            <person name="Tatsumi K"/>
            <person name="Tanaka K"/>
            <person name="Motone F"/>
            <person name="Kageyama Y"/>
            <person name="Nozu R"/>
            <person name="Adachi N"/>
            <person name="Nishimura O"/>
            <person name="Nakagawa R"/>
            <person name="Tanegashima C"/>
            <person name="Kiyatake I"/>
            <person name="Matsumoto R"/>
            <person name="Murakumo K"/>
            <person name="Nishida K"/>
            <person name="Terakita A"/>
            <person name="Kuratani S"/>
            <person name="Sato K"/>
            <person name="Hyodo S Kuraku.S."/>
        </authorList>
    </citation>
    <scope>NUCLEOTIDE SEQUENCE [LARGE SCALE GENOMIC DNA]</scope>
</reference>
<name>A0A401NTA6_SCYTO</name>
<sequence>MNTEHINIYLDMNVDQGGELKQLEIYQSHCWEFFGDPIEGSTRSCVGNTEEFKKWAFCREAETVRPLRVLRRMSQWTKPKEEHNCWDELAIQENCLTTRRKSLMQPQQKECGNGPKPYAAREGRDRYQRCWRECWIHLVRDSKMDKLNGLPNRRRLENGCDPFRQEKVTPEESHGNRGRIRTCSVTELCHK</sequence>
<evidence type="ECO:0000313" key="1">
    <source>
        <dbReference type="EMBL" id="GCB64100.1"/>
    </source>
</evidence>
<comment type="caution">
    <text evidence="1">The sequence shown here is derived from an EMBL/GenBank/DDBJ whole genome shotgun (WGS) entry which is preliminary data.</text>
</comment>
<organism evidence="1 2">
    <name type="scientific">Scyliorhinus torazame</name>
    <name type="common">Cloudy catshark</name>
    <name type="synonym">Catulus torazame</name>
    <dbReference type="NCBI Taxonomy" id="75743"/>
    <lineage>
        <taxon>Eukaryota</taxon>
        <taxon>Metazoa</taxon>
        <taxon>Chordata</taxon>
        <taxon>Craniata</taxon>
        <taxon>Vertebrata</taxon>
        <taxon>Chondrichthyes</taxon>
        <taxon>Elasmobranchii</taxon>
        <taxon>Galeomorphii</taxon>
        <taxon>Galeoidea</taxon>
        <taxon>Carcharhiniformes</taxon>
        <taxon>Scyliorhinidae</taxon>
        <taxon>Scyliorhinus</taxon>
    </lineage>
</organism>
<protein>
    <submittedName>
        <fullName evidence="1">Uncharacterized protein</fullName>
    </submittedName>
</protein>
<proteinExistence type="predicted"/>
<dbReference type="EMBL" id="BFAA01004073">
    <property type="protein sequence ID" value="GCB64100.1"/>
    <property type="molecule type" value="Genomic_DNA"/>
</dbReference>
<gene>
    <name evidence="1" type="ORF">scyTo_0009768</name>
</gene>
<evidence type="ECO:0000313" key="2">
    <source>
        <dbReference type="Proteomes" id="UP000288216"/>
    </source>
</evidence>
<dbReference type="Proteomes" id="UP000288216">
    <property type="component" value="Unassembled WGS sequence"/>
</dbReference>